<evidence type="ECO:0008006" key="3">
    <source>
        <dbReference type="Google" id="ProtNLM"/>
    </source>
</evidence>
<evidence type="ECO:0000313" key="1">
    <source>
        <dbReference type="EMBL" id="KAK6735885.1"/>
    </source>
</evidence>
<comment type="caution">
    <text evidence="1">The sequence shown here is derived from an EMBL/GenBank/DDBJ whole genome shotgun (WGS) entry which is preliminary data.</text>
</comment>
<name>A0ABR1CEI5_NECAM</name>
<gene>
    <name evidence="1" type="primary">Necator_chrII.g6671</name>
    <name evidence="1" type="ORF">RB195_018878</name>
</gene>
<evidence type="ECO:0000313" key="2">
    <source>
        <dbReference type="Proteomes" id="UP001303046"/>
    </source>
</evidence>
<reference evidence="1 2" key="1">
    <citation type="submission" date="2023-08" db="EMBL/GenBank/DDBJ databases">
        <title>A Necator americanus chromosomal reference genome.</title>
        <authorList>
            <person name="Ilik V."/>
            <person name="Petrzelkova K.J."/>
            <person name="Pardy F."/>
            <person name="Fuh T."/>
            <person name="Niatou-Singa F.S."/>
            <person name="Gouil Q."/>
            <person name="Baker L."/>
            <person name="Ritchie M.E."/>
            <person name="Jex A.R."/>
            <person name="Gazzola D."/>
            <person name="Li H."/>
            <person name="Toshio Fujiwara R."/>
            <person name="Zhan B."/>
            <person name="Aroian R.V."/>
            <person name="Pafco B."/>
            <person name="Schwarz E.M."/>
        </authorList>
    </citation>
    <scope>NUCLEOTIDE SEQUENCE [LARGE SCALE GENOMIC DNA]</scope>
    <source>
        <strain evidence="1 2">Aroian</strain>
        <tissue evidence="1">Whole animal</tissue>
    </source>
</reference>
<dbReference type="EMBL" id="JAVFWL010000002">
    <property type="protein sequence ID" value="KAK6735885.1"/>
    <property type="molecule type" value="Genomic_DNA"/>
</dbReference>
<organism evidence="1 2">
    <name type="scientific">Necator americanus</name>
    <name type="common">Human hookworm</name>
    <dbReference type="NCBI Taxonomy" id="51031"/>
    <lineage>
        <taxon>Eukaryota</taxon>
        <taxon>Metazoa</taxon>
        <taxon>Ecdysozoa</taxon>
        <taxon>Nematoda</taxon>
        <taxon>Chromadorea</taxon>
        <taxon>Rhabditida</taxon>
        <taxon>Rhabditina</taxon>
        <taxon>Rhabditomorpha</taxon>
        <taxon>Strongyloidea</taxon>
        <taxon>Ancylostomatidae</taxon>
        <taxon>Bunostominae</taxon>
        <taxon>Necator</taxon>
    </lineage>
</organism>
<keyword evidence="2" id="KW-1185">Reference proteome</keyword>
<protein>
    <recommendedName>
        <fullName evidence="3">Neurotransmitter-gated ion-channel ligand-binding domain-containing protein</fullName>
    </recommendedName>
</protein>
<dbReference type="Proteomes" id="UP001303046">
    <property type="component" value="Unassembled WGS sequence"/>
</dbReference>
<accession>A0ABR1CEI5</accession>
<proteinExistence type="predicted"/>
<sequence>MHTRASSNWARIASLLDARCYQNNIISKAKMVKLSTINLHSHVVPSQLWYCDSRVTVNVLVDKAETWRHFILTRYLDEFRNCENMAIVANIMWIPLLLQQHGLADRPLLGTSHSDRVDTTSVHIHDVWGDIGRPRSFYLYYVLFPTKAVCFLICVHRCPHKRRLNAELKKWILSNVWNHLCKL</sequence>